<dbReference type="PANTHER" id="PTHR42755:SF1">
    <property type="entry name" value="3-DEOXY-D-MANNO-OCTULOSONIC ACID TRANSFERASE, MITOCHONDRIAL-RELATED"/>
    <property type="match status" value="1"/>
</dbReference>
<comment type="catalytic activity">
    <reaction evidence="6 9">
        <text>lipid IVA (E. coli) + CMP-3-deoxy-beta-D-manno-octulosonate = alpha-Kdo-(2-&gt;6)-lipid IVA (E. coli) + CMP + H(+)</text>
        <dbReference type="Rhea" id="RHEA:28066"/>
        <dbReference type="ChEBI" id="CHEBI:15378"/>
        <dbReference type="ChEBI" id="CHEBI:58603"/>
        <dbReference type="ChEBI" id="CHEBI:60364"/>
        <dbReference type="ChEBI" id="CHEBI:60377"/>
        <dbReference type="ChEBI" id="CHEBI:85987"/>
        <dbReference type="EC" id="2.4.99.12"/>
    </reaction>
</comment>
<dbReference type="InterPro" id="IPR007507">
    <property type="entry name" value="Glycos_transf_N"/>
</dbReference>
<evidence type="ECO:0000256" key="1">
    <source>
        <dbReference type="ARBA" id="ARBA00004713"/>
    </source>
</evidence>
<comment type="caution">
    <text evidence="11">The sequence shown here is derived from an EMBL/GenBank/DDBJ whole genome shotgun (WGS) entry which is preliminary data.</text>
</comment>
<feature type="domain" description="3-deoxy-D-manno-octulosonic-acid transferase N-terminal" evidence="10">
    <location>
        <begin position="47"/>
        <end position="198"/>
    </location>
</feature>
<feature type="transmembrane region" description="Helical" evidence="9">
    <location>
        <begin position="6"/>
        <end position="25"/>
    </location>
</feature>
<gene>
    <name evidence="11" type="ORF">CJ669_03540</name>
</gene>
<evidence type="ECO:0000256" key="2">
    <source>
        <dbReference type="ARBA" id="ARBA00012621"/>
    </source>
</evidence>
<keyword evidence="9" id="KW-1133">Transmembrane helix</keyword>
<name>A0A2S9SQC1_9BACT</name>
<keyword evidence="9" id="KW-1003">Cell membrane</keyword>
<dbReference type="Pfam" id="PF04413">
    <property type="entry name" value="Glycos_transf_N"/>
    <property type="match status" value="1"/>
</dbReference>
<organism evidence="11 12">
    <name type="scientific">Aliarcobacter cryaerophilus</name>
    <dbReference type="NCBI Taxonomy" id="28198"/>
    <lineage>
        <taxon>Bacteria</taxon>
        <taxon>Pseudomonadati</taxon>
        <taxon>Campylobacterota</taxon>
        <taxon>Epsilonproteobacteria</taxon>
        <taxon>Campylobacterales</taxon>
        <taxon>Arcobacteraceae</taxon>
        <taxon>Aliarcobacter</taxon>
    </lineage>
</organism>
<evidence type="ECO:0000256" key="3">
    <source>
        <dbReference type="ARBA" id="ARBA00019077"/>
    </source>
</evidence>
<dbReference type="PANTHER" id="PTHR42755">
    <property type="entry name" value="3-DEOXY-MANNO-OCTULOSONATE CYTIDYLYLTRANSFERASE"/>
    <property type="match status" value="1"/>
</dbReference>
<comment type="similarity">
    <text evidence="9">Belongs to the glycosyltransferase group 1 family.</text>
</comment>
<dbReference type="EC" id="2.4.99.12" evidence="2 9"/>
<proteinExistence type="inferred from homology"/>
<evidence type="ECO:0000256" key="9">
    <source>
        <dbReference type="RuleBase" id="RU365103"/>
    </source>
</evidence>
<keyword evidence="9" id="KW-0812">Transmembrane</keyword>
<dbReference type="Gene3D" id="3.40.50.2000">
    <property type="entry name" value="Glycogen Phosphorylase B"/>
    <property type="match status" value="1"/>
</dbReference>
<dbReference type="NCBIfam" id="NF004389">
    <property type="entry name" value="PRK05749.1-5"/>
    <property type="match status" value="1"/>
</dbReference>
<dbReference type="UniPathway" id="UPA00958"/>
<evidence type="ECO:0000256" key="7">
    <source>
        <dbReference type="PIRSR" id="PIRSR639901-1"/>
    </source>
</evidence>
<comment type="pathway">
    <text evidence="1 9">Bacterial outer membrane biogenesis; LPS core biosynthesis.</text>
</comment>
<feature type="site" description="Transition state stabilizer" evidence="8">
    <location>
        <position position="196"/>
    </location>
</feature>
<dbReference type="GO" id="GO:0005886">
    <property type="term" value="C:plasma membrane"/>
    <property type="evidence" value="ECO:0007669"/>
    <property type="project" value="UniProtKB-SubCell"/>
</dbReference>
<evidence type="ECO:0000259" key="10">
    <source>
        <dbReference type="Pfam" id="PF04413"/>
    </source>
</evidence>
<evidence type="ECO:0000313" key="12">
    <source>
        <dbReference type="Proteomes" id="UP000239065"/>
    </source>
</evidence>
<dbReference type="Proteomes" id="UP000239065">
    <property type="component" value="Unassembled WGS sequence"/>
</dbReference>
<comment type="function">
    <text evidence="9">Involved in lipopolysaccharide (LPS) biosynthesis. Catalyzes the transfer of 3-deoxy-D-manno-octulosonate (Kdo) residue(s) from CMP-Kdo to lipid IV(A), the tetraacyldisaccharide-1,4'-bisphosphate precursor of lipid A.</text>
</comment>
<reference evidence="11 12" key="1">
    <citation type="submission" date="2017-09" db="EMBL/GenBank/DDBJ databases">
        <title>Reassesment of A. cryaerophilus.</title>
        <authorList>
            <person name="Perez-Cataluna A."/>
            <person name="Collado L."/>
            <person name="Salgado O."/>
            <person name="Lefinanco V."/>
            <person name="Figueras M.J."/>
        </authorList>
    </citation>
    <scope>NUCLEOTIDE SEQUENCE [LARGE SCALE GENOMIC DNA]</scope>
    <source>
        <strain evidence="11 12">LMG 9861</strain>
    </source>
</reference>
<dbReference type="Gene3D" id="3.40.50.11720">
    <property type="entry name" value="3-Deoxy-D-manno-octulosonic-acid transferase, N-terminal domain"/>
    <property type="match status" value="1"/>
</dbReference>
<keyword evidence="9" id="KW-0472">Membrane</keyword>
<keyword evidence="4 9" id="KW-0808">Transferase</keyword>
<dbReference type="GO" id="GO:0009245">
    <property type="term" value="P:lipid A biosynthetic process"/>
    <property type="evidence" value="ECO:0007669"/>
    <property type="project" value="TreeGrafter"/>
</dbReference>
<dbReference type="GO" id="GO:0043842">
    <property type="term" value="F:Kdo transferase activity"/>
    <property type="evidence" value="ECO:0007669"/>
    <property type="project" value="UniProtKB-EC"/>
</dbReference>
<dbReference type="EMBL" id="NXGJ01000002">
    <property type="protein sequence ID" value="PRM88719.1"/>
    <property type="molecule type" value="Genomic_DNA"/>
</dbReference>
<evidence type="ECO:0000256" key="5">
    <source>
        <dbReference type="ARBA" id="ARBA00031445"/>
    </source>
</evidence>
<comment type="subcellular location">
    <subcellularLocation>
        <location evidence="9">Cell membrane</location>
    </subcellularLocation>
</comment>
<feature type="site" description="Transition state stabilizer" evidence="8">
    <location>
        <position position="120"/>
    </location>
</feature>
<dbReference type="InterPro" id="IPR038107">
    <property type="entry name" value="Glycos_transf_N_sf"/>
</dbReference>
<dbReference type="GO" id="GO:0009244">
    <property type="term" value="P:lipopolysaccharide core region biosynthetic process"/>
    <property type="evidence" value="ECO:0007669"/>
    <property type="project" value="UniProtKB-UniRule"/>
</dbReference>
<evidence type="ECO:0000256" key="4">
    <source>
        <dbReference type="ARBA" id="ARBA00022679"/>
    </source>
</evidence>
<protein>
    <recommendedName>
        <fullName evidence="3 9">3-deoxy-D-manno-octulosonic acid transferase</fullName>
        <shortName evidence="9">Kdo transferase</shortName>
        <ecNumber evidence="2 9">2.4.99.12</ecNumber>
    </recommendedName>
    <alternativeName>
        <fullName evidence="5 9">Lipid IV(A) 3-deoxy-D-manno-octulosonic acid transferase</fullName>
    </alternativeName>
</protein>
<evidence type="ECO:0000313" key="11">
    <source>
        <dbReference type="EMBL" id="PRM88719.1"/>
    </source>
</evidence>
<sequence length="382" mass="44512">MSLFALFYNFILLVVYIILTPYLIYKSKSKKYKIAIPAKFFLKNNPKFEKSGVWFHSCSMGEVRAIKPLIKEFEEESNISVITNTGFDEAKTICKNVRFLPFEIFLPFWIIRQKVLVVMEAELWYMLFLIAKKKGAKTLLINARISDKSYKSYLRFRFFYKKIFENIDKVFAQSEVDKQRLQELGARSVEVIGNIKLAQLPKRRALFEKPNITTIVAASTHEGEEDLILNSYKKEFGKLIIVPRHPERFLKVEELIKNYIKDKNLTFHKFSIKEDFSSDIVLVDVMGILNDVYEIGDITILGGAFAKIGGHNPIEPAFFQNVIISGKNIFNQKSLFECIKNYYLIENSELKEYLEKANTLLKPELTKEGSFEPIIKEIKKWQ</sequence>
<dbReference type="AlphaFoldDB" id="A0A2S9SQC1"/>
<evidence type="ECO:0000256" key="8">
    <source>
        <dbReference type="PIRSR" id="PIRSR639901-2"/>
    </source>
</evidence>
<evidence type="ECO:0000256" key="6">
    <source>
        <dbReference type="ARBA" id="ARBA00049183"/>
    </source>
</evidence>
<keyword evidence="9" id="KW-0448">Lipopolysaccharide biosynthesis</keyword>
<feature type="active site" description="Proton acceptor" evidence="7">
    <location>
        <position position="62"/>
    </location>
</feature>
<dbReference type="RefSeq" id="WP_105908721.1">
    <property type="nucleotide sequence ID" value="NZ_NXGJ01000002.1"/>
</dbReference>
<dbReference type="InterPro" id="IPR039901">
    <property type="entry name" value="Kdotransferase"/>
</dbReference>
<accession>A0A2S9SQC1</accession>